<reference evidence="3 4" key="1">
    <citation type="submission" date="2018-11" db="EMBL/GenBank/DDBJ databases">
        <title>Microbial catabolism of amino acid.</title>
        <authorList>
            <person name="Hibi M."/>
            <person name="Ogawa J."/>
        </authorList>
    </citation>
    <scope>NUCLEOTIDE SEQUENCE [LARGE SCALE GENOMIC DNA]</scope>
    <source>
        <strain evidence="3 4">C31-06</strain>
    </source>
</reference>
<dbReference type="InterPro" id="IPR050300">
    <property type="entry name" value="GDXG_lipolytic_enzyme"/>
</dbReference>
<evidence type="ECO:0000313" key="4">
    <source>
        <dbReference type="Proteomes" id="UP000287519"/>
    </source>
</evidence>
<evidence type="ECO:0000256" key="1">
    <source>
        <dbReference type="ARBA" id="ARBA00022801"/>
    </source>
</evidence>
<dbReference type="InterPro" id="IPR049492">
    <property type="entry name" value="BD-FAE-like_dom"/>
</dbReference>
<comment type="caution">
    <text evidence="3">The sequence shown here is derived from an EMBL/GenBank/DDBJ whole genome shotgun (WGS) entry which is preliminary data.</text>
</comment>
<name>A0A402C024_RHOWR</name>
<dbReference type="PANTHER" id="PTHR48081">
    <property type="entry name" value="AB HYDROLASE SUPERFAMILY PROTEIN C4A8.06C"/>
    <property type="match status" value="1"/>
</dbReference>
<dbReference type="Proteomes" id="UP000287519">
    <property type="component" value="Unassembled WGS sequence"/>
</dbReference>
<accession>A0A402C024</accession>
<gene>
    <name evidence="3" type="ORF">Rhow_005959</name>
</gene>
<dbReference type="PANTHER" id="PTHR48081:SF33">
    <property type="entry name" value="KYNURENINE FORMAMIDASE"/>
    <property type="match status" value="1"/>
</dbReference>
<dbReference type="Pfam" id="PF20434">
    <property type="entry name" value="BD-FAE"/>
    <property type="match status" value="1"/>
</dbReference>
<proteinExistence type="predicted"/>
<protein>
    <submittedName>
        <fullName evidence="3">Probable lipase/esterase</fullName>
    </submittedName>
</protein>
<dbReference type="GO" id="GO:0016787">
    <property type="term" value="F:hydrolase activity"/>
    <property type="evidence" value="ECO:0007669"/>
    <property type="project" value="UniProtKB-KW"/>
</dbReference>
<keyword evidence="1" id="KW-0378">Hydrolase</keyword>
<dbReference type="EMBL" id="BHYM01000005">
    <property type="protein sequence ID" value="GCE36959.1"/>
    <property type="molecule type" value="Genomic_DNA"/>
</dbReference>
<dbReference type="SUPFAM" id="SSF53474">
    <property type="entry name" value="alpha/beta-Hydrolases"/>
    <property type="match status" value="1"/>
</dbReference>
<organism evidence="3 4">
    <name type="scientific">Rhodococcus wratislaviensis</name>
    <name type="common">Tsukamurella wratislaviensis</name>
    <dbReference type="NCBI Taxonomy" id="44752"/>
    <lineage>
        <taxon>Bacteria</taxon>
        <taxon>Bacillati</taxon>
        <taxon>Actinomycetota</taxon>
        <taxon>Actinomycetes</taxon>
        <taxon>Mycobacteriales</taxon>
        <taxon>Nocardiaceae</taxon>
        <taxon>Rhodococcus</taxon>
    </lineage>
</organism>
<sequence>MMTPSSQVRYGGHQSQFVEIWHPGVEDVVAGLAIVLHGGWWRARHDLHLMDGLCADLAEAGWLVANVEYRRTGGGGGWPHTLHDVFGAIDAVHAFEPAARGLASVAIGHSAGAHLALMTTANRKVSSAIALAPITDLRRTFIEELGEGATSLFIGDSLDEQPEVFAAASPICQLPMGGRLLVLHGDHDDRVPVQHSRDFITAARAAGDMVDYAEIAGADHFEVIDPLHRSWGEARKWLTNI</sequence>
<dbReference type="Gene3D" id="3.40.50.1820">
    <property type="entry name" value="alpha/beta hydrolase"/>
    <property type="match status" value="1"/>
</dbReference>
<feature type="domain" description="BD-FAE-like" evidence="2">
    <location>
        <begin position="20"/>
        <end position="200"/>
    </location>
</feature>
<dbReference type="AlphaFoldDB" id="A0A402C024"/>
<dbReference type="InterPro" id="IPR029058">
    <property type="entry name" value="AB_hydrolase_fold"/>
</dbReference>
<keyword evidence="4" id="KW-1185">Reference proteome</keyword>
<evidence type="ECO:0000259" key="2">
    <source>
        <dbReference type="Pfam" id="PF20434"/>
    </source>
</evidence>
<evidence type="ECO:0000313" key="3">
    <source>
        <dbReference type="EMBL" id="GCE36959.1"/>
    </source>
</evidence>